<name>A0A844DVN2_9FIRM</name>
<dbReference type="PRINTS" id="PR00507">
    <property type="entry name" value="N12N6MTFRASE"/>
</dbReference>
<evidence type="ECO:0000313" key="10">
    <source>
        <dbReference type="Proteomes" id="UP000461506"/>
    </source>
</evidence>
<reference evidence="9 10" key="1">
    <citation type="journal article" date="2019" name="Nat. Med.">
        <title>A library of human gut bacterial isolates paired with longitudinal multiomics data enables mechanistic microbiome research.</title>
        <authorList>
            <person name="Poyet M."/>
            <person name="Groussin M."/>
            <person name="Gibbons S.M."/>
            <person name="Avila-Pacheco J."/>
            <person name="Jiang X."/>
            <person name="Kearney S.M."/>
            <person name="Perrotta A.R."/>
            <person name="Berdy B."/>
            <person name="Zhao S."/>
            <person name="Lieberman T.D."/>
            <person name="Swanson P.K."/>
            <person name="Smith M."/>
            <person name="Roesemann S."/>
            <person name="Alexander J.E."/>
            <person name="Rich S.A."/>
            <person name="Livny J."/>
            <person name="Vlamakis H."/>
            <person name="Clish C."/>
            <person name="Bullock K."/>
            <person name="Deik A."/>
            <person name="Scott J."/>
            <person name="Pierce K.A."/>
            <person name="Xavier R.J."/>
            <person name="Alm E.J."/>
        </authorList>
    </citation>
    <scope>NUCLEOTIDE SEQUENCE [LARGE SCALE GENOMIC DNA]</scope>
    <source>
        <strain evidence="9 10">BIOML-A1</strain>
    </source>
</reference>
<comment type="catalytic activity">
    <reaction evidence="6">
        <text>a 2'-deoxyadenosine in DNA + S-adenosyl-L-methionine = an N(6)-methyl-2'-deoxyadenosine in DNA + S-adenosyl-L-homocysteine + H(+)</text>
        <dbReference type="Rhea" id="RHEA:15197"/>
        <dbReference type="Rhea" id="RHEA-COMP:12418"/>
        <dbReference type="Rhea" id="RHEA-COMP:12419"/>
        <dbReference type="ChEBI" id="CHEBI:15378"/>
        <dbReference type="ChEBI" id="CHEBI:57856"/>
        <dbReference type="ChEBI" id="CHEBI:59789"/>
        <dbReference type="ChEBI" id="CHEBI:90615"/>
        <dbReference type="ChEBI" id="CHEBI:90616"/>
        <dbReference type="EC" id="2.1.1.72"/>
    </reaction>
</comment>
<evidence type="ECO:0000256" key="4">
    <source>
        <dbReference type="ARBA" id="ARBA00022691"/>
    </source>
</evidence>
<feature type="domain" description="N6 adenine-specific DNA methyltransferase N-terminal" evidence="8">
    <location>
        <begin position="18"/>
        <end position="147"/>
    </location>
</feature>
<evidence type="ECO:0000256" key="2">
    <source>
        <dbReference type="ARBA" id="ARBA00022603"/>
    </source>
</evidence>
<dbReference type="EC" id="2.1.1.72" evidence="1"/>
<dbReference type="Pfam" id="PF02384">
    <property type="entry name" value="N6_Mtase"/>
    <property type="match status" value="1"/>
</dbReference>
<proteinExistence type="predicted"/>
<dbReference type="PANTHER" id="PTHR42933">
    <property type="entry name" value="SLR6095 PROTEIN"/>
    <property type="match status" value="1"/>
</dbReference>
<evidence type="ECO:0000256" key="1">
    <source>
        <dbReference type="ARBA" id="ARBA00011900"/>
    </source>
</evidence>
<dbReference type="InterPro" id="IPR022749">
    <property type="entry name" value="D12N6_MeTrfase_N"/>
</dbReference>
<dbReference type="RefSeq" id="WP_154277173.1">
    <property type="nucleotide sequence ID" value="NZ_WKQN01000007.1"/>
</dbReference>
<dbReference type="GO" id="GO:0009307">
    <property type="term" value="P:DNA restriction-modification system"/>
    <property type="evidence" value="ECO:0007669"/>
    <property type="project" value="UniProtKB-KW"/>
</dbReference>
<evidence type="ECO:0000259" key="7">
    <source>
        <dbReference type="Pfam" id="PF02384"/>
    </source>
</evidence>
<dbReference type="InterPro" id="IPR029063">
    <property type="entry name" value="SAM-dependent_MTases_sf"/>
</dbReference>
<sequence length="585" mass="65654">MPNDKITAVGANIAEKAAMIWNVADMLRGPFKPHEYGLVILPMTVVKRFHDCLLPTHQAVLGTYEKVKKLQVIDGFLQKASGYQFYNTSRFTFETLLADPDNIESNFRDYLSGFSANAQDVLAKFDFDNIIKRMVESNTLYLVIKEFGSEKGYLGPDKISAVDCGYIFEDLVRRFSESFGEEAGAHFTSRDIIYLMTDLLLSEADLDTSSMTVYDMAMGTSQMLSCMEERIHELNSDIEVTCFGQEFNPSTFAIAKADMMIRGGDPNSMRFGDTLSEDQFPGFTFQYIISNPPFGIDWKREQKAVEAEAARGEMGRFAPGLPKISDGQQLFVLNGLAKLANKGKMAIIQNGSPLFSGDAGSGPSNIRQYILENDWLDCIIQLSTDMFMNTGISTYIWVLSKDKPAHRTGKVQLIDASHCFEPRRKSIGTKRNDITDACRELIVTAYGEFANGKVYGNKNGIYCESKVFESVEFGYNKIVVERPQRDEAGNVILKRGKPVPDTSLRDTENVPLVQDIDAYFAREVLPYAPDAWIDHSKTKVGYEIPMTRYFYEYQAPEAVEDIVARITALEQDISAGLAELFHKES</sequence>
<dbReference type="GO" id="GO:0009007">
    <property type="term" value="F:site-specific DNA-methyltransferase (adenine-specific) activity"/>
    <property type="evidence" value="ECO:0007669"/>
    <property type="project" value="UniProtKB-EC"/>
</dbReference>
<keyword evidence="5" id="KW-0680">Restriction system</keyword>
<gene>
    <name evidence="9" type="ORF">GKD95_08725</name>
</gene>
<dbReference type="GO" id="GO:0008170">
    <property type="term" value="F:N-methyltransferase activity"/>
    <property type="evidence" value="ECO:0007669"/>
    <property type="project" value="InterPro"/>
</dbReference>
<dbReference type="InterPro" id="IPR003356">
    <property type="entry name" value="DNA_methylase_A-5"/>
</dbReference>
<accession>A0A844DVN2</accession>
<dbReference type="GO" id="GO:0003677">
    <property type="term" value="F:DNA binding"/>
    <property type="evidence" value="ECO:0007669"/>
    <property type="project" value="InterPro"/>
</dbReference>
<organism evidence="9 10">
    <name type="scientific">Faecalibacterium prausnitzii</name>
    <dbReference type="NCBI Taxonomy" id="853"/>
    <lineage>
        <taxon>Bacteria</taxon>
        <taxon>Bacillati</taxon>
        <taxon>Bacillota</taxon>
        <taxon>Clostridia</taxon>
        <taxon>Eubacteriales</taxon>
        <taxon>Oscillospiraceae</taxon>
        <taxon>Faecalibacterium</taxon>
    </lineage>
</organism>
<evidence type="ECO:0000256" key="3">
    <source>
        <dbReference type="ARBA" id="ARBA00022679"/>
    </source>
</evidence>
<keyword evidence="3" id="KW-0808">Transferase</keyword>
<evidence type="ECO:0000256" key="6">
    <source>
        <dbReference type="ARBA" id="ARBA00047942"/>
    </source>
</evidence>
<dbReference type="Gene3D" id="3.40.50.150">
    <property type="entry name" value="Vaccinia Virus protein VP39"/>
    <property type="match status" value="1"/>
</dbReference>
<dbReference type="SUPFAM" id="SSF53335">
    <property type="entry name" value="S-adenosyl-L-methionine-dependent methyltransferases"/>
    <property type="match status" value="1"/>
</dbReference>
<dbReference type="InterPro" id="IPR002052">
    <property type="entry name" value="DNA_methylase_N6_adenine_CS"/>
</dbReference>
<comment type="caution">
    <text evidence="9">The sequence shown here is derived from an EMBL/GenBank/DDBJ whole genome shotgun (WGS) entry which is preliminary data.</text>
</comment>
<evidence type="ECO:0000313" key="9">
    <source>
        <dbReference type="EMBL" id="MSC63409.1"/>
    </source>
</evidence>
<keyword evidence="2 9" id="KW-0489">Methyltransferase</keyword>
<dbReference type="Proteomes" id="UP000461506">
    <property type="component" value="Unassembled WGS sequence"/>
</dbReference>
<evidence type="ECO:0000259" key="8">
    <source>
        <dbReference type="Pfam" id="PF12161"/>
    </source>
</evidence>
<feature type="domain" description="DNA methylase adenine-specific" evidence="7">
    <location>
        <begin position="165"/>
        <end position="457"/>
    </location>
</feature>
<protein>
    <recommendedName>
        <fullName evidence="1">site-specific DNA-methyltransferase (adenine-specific)</fullName>
        <ecNumber evidence="1">2.1.1.72</ecNumber>
    </recommendedName>
</protein>
<dbReference type="InterPro" id="IPR051537">
    <property type="entry name" value="DNA_Adenine_Mtase"/>
</dbReference>
<dbReference type="PROSITE" id="PS00092">
    <property type="entry name" value="N6_MTASE"/>
    <property type="match status" value="1"/>
</dbReference>
<keyword evidence="4" id="KW-0949">S-adenosyl-L-methionine</keyword>
<dbReference type="Pfam" id="PF12161">
    <property type="entry name" value="HsdM_N"/>
    <property type="match status" value="1"/>
</dbReference>
<dbReference type="PANTHER" id="PTHR42933:SF3">
    <property type="entry name" value="TYPE I RESTRICTION ENZYME MJAVIII METHYLASE SUBUNIT"/>
    <property type="match status" value="1"/>
</dbReference>
<dbReference type="EMBL" id="WKQN01000007">
    <property type="protein sequence ID" value="MSC63409.1"/>
    <property type="molecule type" value="Genomic_DNA"/>
</dbReference>
<dbReference type="AlphaFoldDB" id="A0A844DVN2"/>
<dbReference type="GO" id="GO:0032259">
    <property type="term" value="P:methylation"/>
    <property type="evidence" value="ECO:0007669"/>
    <property type="project" value="UniProtKB-KW"/>
</dbReference>
<evidence type="ECO:0000256" key="5">
    <source>
        <dbReference type="ARBA" id="ARBA00022747"/>
    </source>
</evidence>